<evidence type="ECO:0000256" key="1">
    <source>
        <dbReference type="SAM" id="MobiDB-lite"/>
    </source>
</evidence>
<evidence type="ECO:0000313" key="3">
    <source>
        <dbReference type="EMBL" id="MBB3676980.1"/>
    </source>
</evidence>
<dbReference type="Proteomes" id="UP000247602">
    <property type="component" value="Unassembled WGS sequence"/>
</dbReference>
<dbReference type="AlphaFoldDB" id="A0A323VFR1"/>
<dbReference type="EMBL" id="JACIBU010000001">
    <property type="protein sequence ID" value="MBB3676980.1"/>
    <property type="molecule type" value="Genomic_DNA"/>
</dbReference>
<comment type="caution">
    <text evidence="4">The sequence shown here is derived from an EMBL/GenBank/DDBJ whole genome shotgun (WGS) entry which is preliminary data.</text>
</comment>
<gene>
    <name evidence="4" type="ORF">DMO24_02845</name>
    <name evidence="3" type="ORF">FHX36_002715</name>
</gene>
<keyword evidence="2" id="KW-0732">Signal</keyword>
<dbReference type="InterPro" id="IPR006311">
    <property type="entry name" value="TAT_signal"/>
</dbReference>
<accession>A0A323VFR1</accession>
<keyword evidence="5" id="KW-1185">Reference proteome</keyword>
<evidence type="ECO:0000313" key="6">
    <source>
        <dbReference type="Proteomes" id="UP000580718"/>
    </source>
</evidence>
<proteinExistence type="predicted"/>
<evidence type="ECO:0000256" key="2">
    <source>
        <dbReference type="SAM" id="SignalP"/>
    </source>
</evidence>
<reference evidence="3 6" key="2">
    <citation type="submission" date="2020-08" db="EMBL/GenBank/DDBJ databases">
        <title>Sequencing the genomes of 1000 actinobacteria strains.</title>
        <authorList>
            <person name="Klenk H.-P."/>
        </authorList>
    </citation>
    <scope>NUCLEOTIDE SEQUENCE [LARGE SCALE GENOMIC DNA]</scope>
    <source>
        <strain evidence="3 6">DSM 16678</strain>
    </source>
</reference>
<name>A0A323VFR1_9ACTN</name>
<dbReference type="PROSITE" id="PS51318">
    <property type="entry name" value="TAT"/>
    <property type="match status" value="1"/>
</dbReference>
<evidence type="ECO:0008006" key="7">
    <source>
        <dbReference type="Google" id="ProtNLM"/>
    </source>
</evidence>
<dbReference type="OrthoDB" id="4980063at2"/>
<feature type="region of interest" description="Disordered" evidence="1">
    <location>
        <begin position="1"/>
        <end position="20"/>
    </location>
</feature>
<sequence>MNTWRPEADEPPTSRPGFSRRTVLTGAAAGLAAVAIGSQPAQAAPVYTPIPKLPGEVSRTDTRTTRLGKKPFETIDVVWGTDTARLYVPWATPPKARAKGGVVWFYHSNGSTHTALDGAYNYGAMMAVDQGAVCICPLFGGPSTWTTQAALTHQVNWSKYVSGVFTVGVAFARANSGGAALMTYAYATNLVPALKGIYLANGTYDMEELYSRDPGRIGPPYGDDPALIAATNPARLPQASWTGKRFKAVVSLVDPVVPPTRHGLAMADLARPVATDVRVQQHDQGHVVPSWTQQDMISTFASWL</sequence>
<organism evidence="4 5">
    <name type="scientific">Modestobacter versicolor</name>
    <dbReference type="NCBI Taxonomy" id="429133"/>
    <lineage>
        <taxon>Bacteria</taxon>
        <taxon>Bacillati</taxon>
        <taxon>Actinomycetota</taxon>
        <taxon>Actinomycetes</taxon>
        <taxon>Geodermatophilales</taxon>
        <taxon>Geodermatophilaceae</taxon>
        <taxon>Modestobacter</taxon>
    </lineage>
</organism>
<evidence type="ECO:0000313" key="4">
    <source>
        <dbReference type="EMBL" id="PZA22893.1"/>
    </source>
</evidence>
<feature type="signal peptide" evidence="2">
    <location>
        <begin position="1"/>
        <end position="43"/>
    </location>
</feature>
<feature type="chain" id="PRO_5036061040" description="Acyl-CoA:diacylglycerol acyltransferase" evidence="2">
    <location>
        <begin position="44"/>
        <end position="304"/>
    </location>
</feature>
<reference evidence="4 5" key="1">
    <citation type="submission" date="2018-06" db="EMBL/GenBank/DDBJ databases">
        <title>Draft genome sequence of Modestobacter versicolor CP153-2.</title>
        <authorList>
            <person name="Gundlapally S.R."/>
        </authorList>
    </citation>
    <scope>NUCLEOTIDE SEQUENCE [LARGE SCALE GENOMIC DNA]</scope>
    <source>
        <strain evidence="4 5">CP153-2</strain>
    </source>
</reference>
<dbReference type="SUPFAM" id="SSF53474">
    <property type="entry name" value="alpha/beta-Hydrolases"/>
    <property type="match status" value="1"/>
</dbReference>
<protein>
    <recommendedName>
        <fullName evidence="7">Acyl-CoA:diacylglycerol acyltransferase</fullName>
    </recommendedName>
</protein>
<dbReference type="EMBL" id="QKNV01000017">
    <property type="protein sequence ID" value="PZA22893.1"/>
    <property type="molecule type" value="Genomic_DNA"/>
</dbReference>
<dbReference type="RefSeq" id="WP_110550835.1">
    <property type="nucleotide sequence ID" value="NZ_JACIBU010000001.1"/>
</dbReference>
<dbReference type="InterPro" id="IPR029058">
    <property type="entry name" value="AB_hydrolase_fold"/>
</dbReference>
<evidence type="ECO:0000313" key="5">
    <source>
        <dbReference type="Proteomes" id="UP000247602"/>
    </source>
</evidence>
<dbReference type="Proteomes" id="UP000580718">
    <property type="component" value="Unassembled WGS sequence"/>
</dbReference>